<organism evidence="2 3">
    <name type="scientific">Aeromonas caviae</name>
    <name type="common">Aeromonas punctata</name>
    <dbReference type="NCBI Taxonomy" id="648"/>
    <lineage>
        <taxon>Bacteria</taxon>
        <taxon>Pseudomonadati</taxon>
        <taxon>Pseudomonadota</taxon>
        <taxon>Gammaproteobacteria</taxon>
        <taxon>Aeromonadales</taxon>
        <taxon>Aeromonadaceae</taxon>
        <taxon>Aeromonas</taxon>
    </lineage>
</organism>
<name>A0AAI9KTU8_AERCA</name>
<accession>A0AAI9KTU8</accession>
<sequence>MIVATTKDAPQIAGLRVAAYGNKRDQEGCEPRGQDSPHPGTLPKGEGMVRGSSVRFSALNQGR</sequence>
<gene>
    <name evidence="2" type="ORF">KAM348_34370</name>
</gene>
<evidence type="ECO:0000256" key="1">
    <source>
        <dbReference type="SAM" id="MobiDB-lite"/>
    </source>
</evidence>
<evidence type="ECO:0000313" key="2">
    <source>
        <dbReference type="EMBL" id="GJA56014.1"/>
    </source>
</evidence>
<evidence type="ECO:0000313" key="3">
    <source>
        <dbReference type="Proteomes" id="UP000887009"/>
    </source>
</evidence>
<dbReference type="EMBL" id="BPNL01000048">
    <property type="protein sequence ID" value="GJA56014.1"/>
    <property type="molecule type" value="Genomic_DNA"/>
</dbReference>
<protein>
    <submittedName>
        <fullName evidence="2">Uncharacterized protein</fullName>
    </submittedName>
</protein>
<feature type="compositionally biased region" description="Polar residues" evidence="1">
    <location>
        <begin position="54"/>
        <end position="63"/>
    </location>
</feature>
<comment type="caution">
    <text evidence="2">The sequence shown here is derived from an EMBL/GenBank/DDBJ whole genome shotgun (WGS) entry which is preliminary data.</text>
</comment>
<proteinExistence type="predicted"/>
<dbReference type="AlphaFoldDB" id="A0AAI9KTU8"/>
<feature type="region of interest" description="Disordered" evidence="1">
    <location>
        <begin position="23"/>
        <end position="63"/>
    </location>
</feature>
<feature type="compositionally biased region" description="Basic and acidic residues" evidence="1">
    <location>
        <begin position="23"/>
        <end position="35"/>
    </location>
</feature>
<dbReference type="Proteomes" id="UP000887009">
    <property type="component" value="Unassembled WGS sequence"/>
</dbReference>
<reference evidence="2" key="1">
    <citation type="submission" date="2021-07" db="EMBL/GenBank/DDBJ databases">
        <title>Draft genome sequence of carbapenem-resistant Aeromonas spp. in Japan.</title>
        <authorList>
            <person name="Maehana S."/>
            <person name="Suzuki M."/>
            <person name="Kitasato H."/>
        </authorList>
    </citation>
    <scope>NUCLEOTIDE SEQUENCE</scope>
    <source>
        <strain evidence="2">KAM348</strain>
    </source>
</reference>